<evidence type="ECO:0000256" key="1">
    <source>
        <dbReference type="SAM" id="MobiDB-lite"/>
    </source>
</evidence>
<comment type="caution">
    <text evidence="2">The sequence shown here is derived from an EMBL/GenBank/DDBJ whole genome shotgun (WGS) entry which is preliminary data.</text>
</comment>
<evidence type="ECO:0000313" key="2">
    <source>
        <dbReference type="EMBL" id="MCY0389888.1"/>
    </source>
</evidence>
<accession>A0ABT3ZTN8</accession>
<sequence length="88" mass="10135">MQHEEQKRGRGRPATLTLERRQEQLRSGAEAHRERAATAGKIRFEAMIDARSRTFVETYRKEHDLPNLGAALDAILSEYMLTGNHKME</sequence>
<protein>
    <submittedName>
        <fullName evidence="2">Uncharacterized protein</fullName>
    </submittedName>
</protein>
<dbReference type="EMBL" id="JAPMXC010000014">
    <property type="protein sequence ID" value="MCY0389888.1"/>
    <property type="molecule type" value="Genomic_DNA"/>
</dbReference>
<proteinExistence type="predicted"/>
<dbReference type="Proteomes" id="UP001082899">
    <property type="component" value="Unassembled WGS sequence"/>
</dbReference>
<feature type="region of interest" description="Disordered" evidence="1">
    <location>
        <begin position="1"/>
        <end position="36"/>
    </location>
</feature>
<dbReference type="RefSeq" id="WP_267849841.1">
    <property type="nucleotide sequence ID" value="NZ_JAPMXC010000014.1"/>
</dbReference>
<reference evidence="2" key="1">
    <citation type="submission" date="2022-11" db="EMBL/GenBank/DDBJ databases">
        <title>Robbsia betulipollinis sp. nov., isolated from pollen of birch (Betula pendula).</title>
        <authorList>
            <person name="Shi H."/>
            <person name="Ambika Manirajan B."/>
            <person name="Ratering S."/>
            <person name="Geissler-Plaum R."/>
            <person name="Schnell S."/>
        </authorList>
    </citation>
    <scope>NUCLEOTIDE SEQUENCE</scope>
    <source>
        <strain evidence="2">Bb-Pol-6</strain>
    </source>
</reference>
<keyword evidence="3" id="KW-1185">Reference proteome</keyword>
<feature type="compositionally biased region" description="Basic and acidic residues" evidence="1">
    <location>
        <begin position="18"/>
        <end position="36"/>
    </location>
</feature>
<gene>
    <name evidence="2" type="ORF">OVY01_22370</name>
</gene>
<name>A0ABT3ZTN8_9BURK</name>
<evidence type="ECO:0000313" key="3">
    <source>
        <dbReference type="Proteomes" id="UP001082899"/>
    </source>
</evidence>
<organism evidence="2 3">
    <name type="scientific">Robbsia betulipollinis</name>
    <dbReference type="NCBI Taxonomy" id="2981849"/>
    <lineage>
        <taxon>Bacteria</taxon>
        <taxon>Pseudomonadati</taxon>
        <taxon>Pseudomonadota</taxon>
        <taxon>Betaproteobacteria</taxon>
        <taxon>Burkholderiales</taxon>
        <taxon>Burkholderiaceae</taxon>
        <taxon>Robbsia</taxon>
    </lineage>
</organism>